<proteinExistence type="predicted"/>
<keyword evidence="1" id="KW-0812">Transmembrane</keyword>
<dbReference type="AlphaFoldDB" id="A0A6C0ASC6"/>
<name>A0A6C0ASC6_9ZZZZ</name>
<protein>
    <submittedName>
        <fullName evidence="2">Uncharacterized protein</fullName>
    </submittedName>
</protein>
<evidence type="ECO:0000313" key="2">
    <source>
        <dbReference type="EMBL" id="QHS82628.1"/>
    </source>
</evidence>
<evidence type="ECO:0000256" key="1">
    <source>
        <dbReference type="SAM" id="Phobius"/>
    </source>
</evidence>
<keyword evidence="1" id="KW-0472">Membrane</keyword>
<organism evidence="2">
    <name type="scientific">viral metagenome</name>
    <dbReference type="NCBI Taxonomy" id="1070528"/>
    <lineage>
        <taxon>unclassified sequences</taxon>
        <taxon>metagenomes</taxon>
        <taxon>organismal metagenomes</taxon>
    </lineage>
</organism>
<reference evidence="2" key="1">
    <citation type="journal article" date="2020" name="Nature">
        <title>Giant virus diversity and host interactions through global metagenomics.</title>
        <authorList>
            <person name="Schulz F."/>
            <person name="Roux S."/>
            <person name="Paez-Espino D."/>
            <person name="Jungbluth S."/>
            <person name="Walsh D.A."/>
            <person name="Denef V.J."/>
            <person name="McMahon K.D."/>
            <person name="Konstantinidis K.T."/>
            <person name="Eloe-Fadrosh E.A."/>
            <person name="Kyrpides N.C."/>
            <person name="Woyke T."/>
        </authorList>
    </citation>
    <scope>NUCLEOTIDE SEQUENCE</scope>
    <source>
        <strain evidence="2">GVMAG-S-1101171-111</strain>
    </source>
</reference>
<feature type="transmembrane region" description="Helical" evidence="1">
    <location>
        <begin position="6"/>
        <end position="25"/>
    </location>
</feature>
<sequence length="78" mass="8621">MNLIVAIYSAFIFFLLCPGILLCLPSRSSNKYTIAIVHAIAFGLIIYLTQMMVWHMTSVVEGRVGHGGHITNPNMKGK</sequence>
<feature type="transmembrane region" description="Helical" evidence="1">
    <location>
        <begin position="32"/>
        <end position="53"/>
    </location>
</feature>
<accession>A0A6C0ASC6</accession>
<keyword evidence="1" id="KW-1133">Transmembrane helix</keyword>
<dbReference type="EMBL" id="MN740804">
    <property type="protein sequence ID" value="QHS82628.1"/>
    <property type="molecule type" value="Genomic_DNA"/>
</dbReference>